<keyword evidence="2" id="KW-1185">Reference proteome</keyword>
<sequence length="149" mass="15970">MNSIQGYALPQQEGMFSVPGRQQLSPPYSSRQVQDWTRGLNAGSRNRGVVTETVHALPVFSSRGIRWDVLLITLALVMILFFGVLFSDLQALNAGGQRIGQLSEGIASLEDNNALLQVQLETSLLNVARSATVSTLTLPGSGTLTGSAR</sequence>
<dbReference type="EMBL" id="CP068393">
    <property type="protein sequence ID" value="QUC66504.1"/>
    <property type="molecule type" value="Genomic_DNA"/>
</dbReference>
<dbReference type="Proteomes" id="UP000682782">
    <property type="component" value="Chromosome"/>
</dbReference>
<accession>A0AC61MVF0</accession>
<protein>
    <submittedName>
        <fullName evidence="1">Uncharacterized protein</fullName>
    </submittedName>
</protein>
<organism evidence="1 2">
    <name type="scientific">Aristaeella hokkaidonensis</name>
    <dbReference type="NCBI Taxonomy" id="3046382"/>
    <lineage>
        <taxon>Bacteria</taxon>
        <taxon>Bacillati</taxon>
        <taxon>Bacillota</taxon>
        <taxon>Clostridia</taxon>
        <taxon>Eubacteriales</taxon>
        <taxon>Aristaeellaceae</taxon>
        <taxon>Aristaeella</taxon>
    </lineage>
</organism>
<gene>
    <name evidence="1" type="ORF">JYE49_11620</name>
</gene>
<evidence type="ECO:0000313" key="2">
    <source>
        <dbReference type="Proteomes" id="UP000682782"/>
    </source>
</evidence>
<proteinExistence type="predicted"/>
<name>A0AC61MVF0_9FIRM</name>
<evidence type="ECO:0000313" key="1">
    <source>
        <dbReference type="EMBL" id="QUC66504.1"/>
    </source>
</evidence>
<reference evidence="1" key="1">
    <citation type="submission" date="2021-01" db="EMBL/GenBank/DDBJ databases">
        <title>Complete genome sequence of Clostridiales bacterium R-7.</title>
        <authorList>
            <person name="Mahoney-Kurpe S.C."/>
            <person name="Palevich N."/>
            <person name="Koike S."/>
            <person name="Moon C.D."/>
            <person name="Attwood G.T."/>
        </authorList>
    </citation>
    <scope>NUCLEOTIDE SEQUENCE</scope>
    <source>
        <strain evidence="1">R-7</strain>
    </source>
</reference>